<dbReference type="GO" id="GO:0016592">
    <property type="term" value="C:mediator complex"/>
    <property type="evidence" value="ECO:0007669"/>
    <property type="project" value="InterPro"/>
</dbReference>
<accession>M7TFW4</accession>
<dbReference type="OMA" id="IRIQKAH"/>
<dbReference type="Pfam" id="PF07544">
    <property type="entry name" value="Med9"/>
    <property type="match status" value="1"/>
</dbReference>
<evidence type="ECO:0000256" key="9">
    <source>
        <dbReference type="SAM" id="MobiDB-lite"/>
    </source>
</evidence>
<feature type="region of interest" description="Disordered" evidence="9">
    <location>
        <begin position="183"/>
        <end position="221"/>
    </location>
</feature>
<comment type="subcellular location">
    <subcellularLocation>
        <location evidence="1 7">Nucleus</location>
    </subcellularLocation>
</comment>
<evidence type="ECO:0000313" key="10">
    <source>
        <dbReference type="EMBL" id="EMR65590.1"/>
    </source>
</evidence>
<sequence>MTSTNSRLNSTLAMPQGLNPSTLDTITEVAHLLSRLRTPHPTTTTTSTSTSGGGGTGTSSNHPGATPATTTNNNTTTTTTTTTTAPTPSQSQSQHQPLPPSQTTQTPGAGSGEQQQRELSLKEIPAAADALKHRFQRARAQIKTLPDMGRGVDEQRAEMAVLEARLAKQREVLARLRDVGVRFAAEASRRGDDNGDDNGEGEGEDAGERERDGEGDSKMLV</sequence>
<keyword evidence="8" id="KW-0175">Coiled coil</keyword>
<evidence type="ECO:0000256" key="8">
    <source>
        <dbReference type="SAM" id="Coils"/>
    </source>
</evidence>
<comment type="subunit">
    <text evidence="7">Component of the Mediator complex.</text>
</comment>
<feature type="compositionally biased region" description="Basic and acidic residues" evidence="9">
    <location>
        <begin position="206"/>
        <end position="221"/>
    </location>
</feature>
<comment type="similarity">
    <text evidence="2 7">Belongs to the Mediator complex subunit 9 family.</text>
</comment>
<protein>
    <recommendedName>
        <fullName evidence="7">Mediator of RNA polymerase II transcription subunit 9</fullName>
    </recommendedName>
    <alternativeName>
        <fullName evidence="7">Mediator complex subunit 9</fullName>
    </alternativeName>
</protein>
<dbReference type="Proteomes" id="UP000012174">
    <property type="component" value="Unassembled WGS sequence"/>
</dbReference>
<feature type="compositionally biased region" description="Acidic residues" evidence="9">
    <location>
        <begin position="194"/>
        <end position="205"/>
    </location>
</feature>
<evidence type="ECO:0000256" key="2">
    <source>
        <dbReference type="ARBA" id="ARBA00008089"/>
    </source>
</evidence>
<dbReference type="EMBL" id="KB706825">
    <property type="protein sequence ID" value="EMR65590.1"/>
    <property type="molecule type" value="Genomic_DNA"/>
</dbReference>
<dbReference type="STRING" id="1287681.M7TFW4"/>
<evidence type="ECO:0000256" key="3">
    <source>
        <dbReference type="ARBA" id="ARBA00023015"/>
    </source>
</evidence>
<reference evidence="11" key="1">
    <citation type="journal article" date="2013" name="Genome Announc.">
        <title>Draft genome sequence of the grapevine dieback fungus Eutypa lata UCR-EL1.</title>
        <authorList>
            <person name="Blanco-Ulate B."/>
            <person name="Rolshausen P.E."/>
            <person name="Cantu D."/>
        </authorList>
    </citation>
    <scope>NUCLEOTIDE SEQUENCE [LARGE SCALE GENOMIC DNA]</scope>
    <source>
        <strain evidence="11">UCR-EL1</strain>
    </source>
</reference>
<keyword evidence="3 7" id="KW-0805">Transcription regulation</keyword>
<keyword evidence="5 7" id="KW-0804">Transcription</keyword>
<feature type="region of interest" description="Disordered" evidence="9">
    <location>
        <begin position="34"/>
        <end position="119"/>
    </location>
</feature>
<feature type="region of interest" description="Disordered" evidence="9">
    <location>
        <begin position="1"/>
        <end position="21"/>
    </location>
</feature>
<dbReference type="InterPro" id="IPR011425">
    <property type="entry name" value="Med9"/>
</dbReference>
<proteinExistence type="inferred from homology"/>
<comment type="function">
    <text evidence="7">Component of the Mediator complex, a coactivator involved in the regulated transcription of nearly all RNA polymerase II-dependent genes. Mediator functions as a bridge to convey information from gene-specific regulatory proteins to the basal RNA polymerase II transcription machinery. Mediator is recruited to promoters by direct interactions with regulatory proteins and serves as a scaffold for the assembly of a functional preinitiation complex with RNA polymerase II and the general transcription factors.</text>
</comment>
<feature type="compositionally biased region" description="Low complexity" evidence="9">
    <location>
        <begin position="65"/>
        <end position="107"/>
    </location>
</feature>
<dbReference type="eggNOG" id="ENOG502SW8C">
    <property type="taxonomic scope" value="Eukaryota"/>
</dbReference>
<dbReference type="KEGG" id="ela:UCREL1_7435"/>
<evidence type="ECO:0000256" key="1">
    <source>
        <dbReference type="ARBA" id="ARBA00004123"/>
    </source>
</evidence>
<evidence type="ECO:0000313" key="11">
    <source>
        <dbReference type="Proteomes" id="UP000012174"/>
    </source>
</evidence>
<keyword evidence="11" id="KW-1185">Reference proteome</keyword>
<dbReference type="GO" id="GO:0003712">
    <property type="term" value="F:transcription coregulator activity"/>
    <property type="evidence" value="ECO:0007669"/>
    <property type="project" value="InterPro"/>
</dbReference>
<evidence type="ECO:0000256" key="6">
    <source>
        <dbReference type="ARBA" id="ARBA00023242"/>
    </source>
</evidence>
<dbReference type="OrthoDB" id="5414694at2759"/>
<dbReference type="AlphaFoldDB" id="M7TFW4"/>
<evidence type="ECO:0000256" key="5">
    <source>
        <dbReference type="ARBA" id="ARBA00023163"/>
    </source>
</evidence>
<keyword evidence="6 7" id="KW-0539">Nucleus</keyword>
<dbReference type="HOGENOM" id="CLU_097220_2_0_1"/>
<organism evidence="10 11">
    <name type="scientific">Eutypa lata (strain UCR-EL1)</name>
    <name type="common">Grapevine dieback disease fungus</name>
    <name type="synonym">Eutypa armeniacae</name>
    <dbReference type="NCBI Taxonomy" id="1287681"/>
    <lineage>
        <taxon>Eukaryota</taxon>
        <taxon>Fungi</taxon>
        <taxon>Dikarya</taxon>
        <taxon>Ascomycota</taxon>
        <taxon>Pezizomycotina</taxon>
        <taxon>Sordariomycetes</taxon>
        <taxon>Xylariomycetidae</taxon>
        <taxon>Xylariales</taxon>
        <taxon>Diatrypaceae</taxon>
        <taxon>Eutypa</taxon>
    </lineage>
</organism>
<evidence type="ECO:0000256" key="4">
    <source>
        <dbReference type="ARBA" id="ARBA00023159"/>
    </source>
</evidence>
<gene>
    <name evidence="7" type="primary">MED9</name>
    <name evidence="10" type="ORF">UCREL1_7435</name>
</gene>
<dbReference type="GO" id="GO:0006357">
    <property type="term" value="P:regulation of transcription by RNA polymerase II"/>
    <property type="evidence" value="ECO:0007669"/>
    <property type="project" value="InterPro"/>
</dbReference>
<feature type="coiled-coil region" evidence="8">
    <location>
        <begin position="152"/>
        <end position="179"/>
    </location>
</feature>
<keyword evidence="4 7" id="KW-0010">Activator</keyword>
<name>M7TFW4_EUTLA</name>
<evidence type="ECO:0000256" key="7">
    <source>
        <dbReference type="RuleBase" id="RU364145"/>
    </source>
</evidence>